<dbReference type="GO" id="GO:0061711">
    <property type="term" value="F:tRNA N(6)-L-threonylcarbamoyladenine synthase activity"/>
    <property type="evidence" value="ECO:0007669"/>
    <property type="project" value="UniProtKB-EC"/>
</dbReference>
<dbReference type="CDD" id="cd24032">
    <property type="entry name" value="ASKHA_NBD_TsaB"/>
    <property type="match status" value="1"/>
</dbReference>
<organism evidence="2 3">
    <name type="scientific">Niabella pedocola</name>
    <dbReference type="NCBI Taxonomy" id="1752077"/>
    <lineage>
        <taxon>Bacteria</taxon>
        <taxon>Pseudomonadati</taxon>
        <taxon>Bacteroidota</taxon>
        <taxon>Chitinophagia</taxon>
        <taxon>Chitinophagales</taxon>
        <taxon>Chitinophagaceae</taxon>
        <taxon>Niabella</taxon>
    </lineage>
</organism>
<dbReference type="Gene3D" id="3.30.420.40">
    <property type="match status" value="2"/>
</dbReference>
<dbReference type="InterPro" id="IPR022496">
    <property type="entry name" value="T6A_TsaB"/>
</dbReference>
<evidence type="ECO:0000259" key="1">
    <source>
        <dbReference type="Pfam" id="PF00814"/>
    </source>
</evidence>
<evidence type="ECO:0000313" key="3">
    <source>
        <dbReference type="Proteomes" id="UP001199816"/>
    </source>
</evidence>
<reference evidence="2 3" key="1">
    <citation type="submission" date="2021-11" db="EMBL/GenBank/DDBJ databases">
        <title>Genomic of Niabella pedocola.</title>
        <authorList>
            <person name="Wu T."/>
        </authorList>
    </citation>
    <scope>NUCLEOTIDE SEQUENCE [LARGE SCALE GENOMIC DNA]</scope>
    <source>
        <strain evidence="2 3">JCM 31011</strain>
    </source>
</reference>
<dbReference type="PANTHER" id="PTHR11735:SF11">
    <property type="entry name" value="TRNA THREONYLCARBAMOYLADENOSINE BIOSYNTHESIS PROTEIN TSAB"/>
    <property type="match status" value="1"/>
</dbReference>
<keyword evidence="2" id="KW-0012">Acyltransferase</keyword>
<dbReference type="InterPro" id="IPR000905">
    <property type="entry name" value="Gcp-like_dom"/>
</dbReference>
<keyword evidence="3" id="KW-1185">Reference proteome</keyword>
<feature type="domain" description="Gcp-like" evidence="1">
    <location>
        <begin position="32"/>
        <end position="132"/>
    </location>
</feature>
<keyword evidence="2" id="KW-0808">Transferase</keyword>
<dbReference type="NCBIfam" id="TIGR03725">
    <property type="entry name" value="T6A_YeaZ"/>
    <property type="match status" value="1"/>
</dbReference>
<proteinExistence type="predicted"/>
<dbReference type="RefSeq" id="WP_231007210.1">
    <property type="nucleotide sequence ID" value="NZ_JAJNEC010000005.1"/>
</dbReference>
<dbReference type="PANTHER" id="PTHR11735">
    <property type="entry name" value="TRNA N6-ADENOSINE THREONYLCARBAMOYLTRANSFERASE"/>
    <property type="match status" value="1"/>
</dbReference>
<dbReference type="Proteomes" id="UP001199816">
    <property type="component" value="Unassembled WGS sequence"/>
</dbReference>
<dbReference type="SUPFAM" id="SSF53067">
    <property type="entry name" value="Actin-like ATPase domain"/>
    <property type="match status" value="2"/>
</dbReference>
<protein>
    <submittedName>
        <fullName evidence="2">tRNA (Adenosine(37)-N6)-threonylcarbamoyltransferase complex dimerization subunit type 1 TsaB</fullName>
        <ecNumber evidence="2">2.3.1.234</ecNumber>
    </submittedName>
</protein>
<dbReference type="InterPro" id="IPR043129">
    <property type="entry name" value="ATPase_NBD"/>
</dbReference>
<dbReference type="Pfam" id="PF00814">
    <property type="entry name" value="TsaD"/>
    <property type="match status" value="1"/>
</dbReference>
<evidence type="ECO:0000313" key="2">
    <source>
        <dbReference type="EMBL" id="MCD2424861.1"/>
    </source>
</evidence>
<name>A0ABS8PUW1_9BACT</name>
<comment type="caution">
    <text evidence="2">The sequence shown here is derived from an EMBL/GenBank/DDBJ whole genome shotgun (WGS) entry which is preliminary data.</text>
</comment>
<dbReference type="EMBL" id="JAJNEC010000005">
    <property type="protein sequence ID" value="MCD2424861.1"/>
    <property type="molecule type" value="Genomic_DNA"/>
</dbReference>
<gene>
    <name evidence="2" type="primary">tsaB</name>
    <name evidence="2" type="ORF">LQ567_18910</name>
</gene>
<accession>A0ABS8PUW1</accession>
<sequence length="221" mass="24407">MALFLNIDTAVDYASVCISDNEKIIAYTENAATTAHASWIGHAIRELFASNGLSMNHLDAVAVSNGPGSYTGLRIGLATAKGLCFALHKPLICLSTLEIMAHSVKEMPEDALICPAIDARRMEIYAAVYKKDLTIVRPPEALIVYEHSFEDLLANHPILFTGNAVNKLQATIKHSNAVFSNTRYSAADMPFLTIKHYRENQFADLSYVEPFYLKAVHFNKS</sequence>
<dbReference type="EC" id="2.3.1.234" evidence="2"/>